<dbReference type="Proteomes" id="UP000009888">
    <property type="component" value="Unassembled WGS sequence"/>
</dbReference>
<dbReference type="RefSeq" id="WP_007000702.1">
    <property type="nucleotide sequence ID" value="NZ_JH992955.1"/>
</dbReference>
<name>K9EG92_9ACTO</name>
<dbReference type="PANTHER" id="PTHR43617">
    <property type="entry name" value="L-AMINO ACID N-ACETYLTRANSFERASE"/>
    <property type="match status" value="1"/>
</dbReference>
<protein>
    <recommendedName>
        <fullName evidence="1">N-acetyltransferase domain-containing protein</fullName>
    </recommendedName>
</protein>
<dbReference type="InterPro" id="IPR016181">
    <property type="entry name" value="Acyl_CoA_acyltransferase"/>
</dbReference>
<gene>
    <name evidence="2" type="ORF">HMPREF9233_00485</name>
</gene>
<dbReference type="STRING" id="202789.GCA_001457435_01649"/>
<evidence type="ECO:0000313" key="2">
    <source>
        <dbReference type="EMBL" id="EKU95698.1"/>
    </source>
</evidence>
<dbReference type="PROSITE" id="PS51186">
    <property type="entry name" value="GNAT"/>
    <property type="match status" value="1"/>
</dbReference>
<accession>K9EG92</accession>
<dbReference type="Pfam" id="PF00583">
    <property type="entry name" value="Acetyltransf_1"/>
    <property type="match status" value="1"/>
</dbReference>
<organism evidence="2 3">
    <name type="scientific">Actinobaculum massiliense ACS-171-V-Col2</name>
    <dbReference type="NCBI Taxonomy" id="883066"/>
    <lineage>
        <taxon>Bacteria</taxon>
        <taxon>Bacillati</taxon>
        <taxon>Actinomycetota</taxon>
        <taxon>Actinomycetes</taxon>
        <taxon>Actinomycetales</taxon>
        <taxon>Actinomycetaceae</taxon>
        <taxon>Actinobaculum</taxon>
    </lineage>
</organism>
<dbReference type="AlphaFoldDB" id="K9EG92"/>
<reference evidence="2 3" key="1">
    <citation type="submission" date="2012-09" db="EMBL/GenBank/DDBJ databases">
        <title>The Genome Sequence of Actinobaculum massiliae ACS-171-V-COL2.</title>
        <authorList>
            <consortium name="The Broad Institute Genome Sequencing Platform"/>
            <person name="Earl A."/>
            <person name="Ward D."/>
            <person name="Feldgarden M."/>
            <person name="Gevers D."/>
            <person name="Saerens B."/>
            <person name="Vaneechoutte M."/>
            <person name="Walker B."/>
            <person name="Young S.K."/>
            <person name="Zeng Q."/>
            <person name="Gargeya S."/>
            <person name="Fitzgerald M."/>
            <person name="Haas B."/>
            <person name="Abouelleil A."/>
            <person name="Alvarado L."/>
            <person name="Arachchi H.M."/>
            <person name="Berlin A."/>
            <person name="Chapman S.B."/>
            <person name="Goldberg J."/>
            <person name="Griggs A."/>
            <person name="Gujja S."/>
            <person name="Hansen M."/>
            <person name="Howarth C."/>
            <person name="Imamovic A."/>
            <person name="Larimer J."/>
            <person name="McCowen C."/>
            <person name="Montmayeur A."/>
            <person name="Murphy C."/>
            <person name="Neiman D."/>
            <person name="Pearson M."/>
            <person name="Priest M."/>
            <person name="Roberts A."/>
            <person name="Saif S."/>
            <person name="Shea T."/>
            <person name="Sisk P."/>
            <person name="Sykes S."/>
            <person name="Wortman J."/>
            <person name="Nusbaum C."/>
            <person name="Birren B."/>
        </authorList>
    </citation>
    <scope>NUCLEOTIDE SEQUENCE [LARGE SCALE GENOMIC DNA]</scope>
    <source>
        <strain evidence="3">ACS-171-V-Col2</strain>
    </source>
</reference>
<proteinExistence type="predicted"/>
<dbReference type="InterPro" id="IPR000182">
    <property type="entry name" value="GNAT_dom"/>
</dbReference>
<keyword evidence="3" id="KW-1185">Reference proteome</keyword>
<dbReference type="EMBL" id="AGWL01000002">
    <property type="protein sequence ID" value="EKU95698.1"/>
    <property type="molecule type" value="Genomic_DNA"/>
</dbReference>
<dbReference type="SUPFAM" id="SSF55729">
    <property type="entry name" value="Acyl-CoA N-acyltransferases (Nat)"/>
    <property type="match status" value="1"/>
</dbReference>
<sequence>MAIEIRSARGDDRRAIMETLVEAFYSEFKPLSSSRSKLIDGLAHAVRPERFLVAVERTGASGDVVGTVAIVLGGKSPLEPEGKLLARHVGLVHGHLGGRILQREMSAPIKVRPEDAYLSCVAVKKSHRGYGIATRLIDAAVREVSAPRYLLDVMAGNEKVLKLYRKEGFEILGESKEPFGKLKGFGHRYILAKNGEKPE</sequence>
<dbReference type="PATRIC" id="fig|883066.3.peg.506"/>
<evidence type="ECO:0000313" key="3">
    <source>
        <dbReference type="Proteomes" id="UP000009888"/>
    </source>
</evidence>
<dbReference type="eggNOG" id="COG0456">
    <property type="taxonomic scope" value="Bacteria"/>
</dbReference>
<dbReference type="HOGENOM" id="CLU_118513_0_0_11"/>
<evidence type="ECO:0000259" key="1">
    <source>
        <dbReference type="PROSITE" id="PS51186"/>
    </source>
</evidence>
<dbReference type="GO" id="GO:0016747">
    <property type="term" value="F:acyltransferase activity, transferring groups other than amino-acyl groups"/>
    <property type="evidence" value="ECO:0007669"/>
    <property type="project" value="InterPro"/>
</dbReference>
<feature type="domain" description="N-acetyltransferase" evidence="1">
    <location>
        <begin position="3"/>
        <end position="196"/>
    </location>
</feature>
<dbReference type="InterPro" id="IPR050276">
    <property type="entry name" value="MshD_Acetyltransferase"/>
</dbReference>
<dbReference type="Gene3D" id="3.40.630.30">
    <property type="match status" value="1"/>
</dbReference>
<comment type="caution">
    <text evidence="2">The sequence shown here is derived from an EMBL/GenBank/DDBJ whole genome shotgun (WGS) entry which is preliminary data.</text>
</comment>
<dbReference type="CDD" id="cd04301">
    <property type="entry name" value="NAT_SF"/>
    <property type="match status" value="1"/>
</dbReference>